<protein>
    <submittedName>
        <fullName evidence="1">Uncharacterized protein</fullName>
    </submittedName>
</protein>
<dbReference type="Proteomes" id="UP001500707">
    <property type="component" value="Unassembled WGS sequence"/>
</dbReference>
<evidence type="ECO:0000313" key="2">
    <source>
        <dbReference type="Proteomes" id="UP001500707"/>
    </source>
</evidence>
<dbReference type="EMBL" id="BAABCE010000027">
    <property type="protein sequence ID" value="GAA3591041.1"/>
    <property type="molecule type" value="Genomic_DNA"/>
</dbReference>
<evidence type="ECO:0000313" key="1">
    <source>
        <dbReference type="EMBL" id="GAA3591041.1"/>
    </source>
</evidence>
<name>A0ABP6YVV8_9ACTN</name>
<keyword evidence="2" id="KW-1185">Reference proteome</keyword>
<sequence>MTDTPAWLTAVIERAEKEAPSVPPATVQATQYVVSCLPEGADGRHSFTLNVAYRGEGRWAVLDTPYCLNVDGTWDFEHTPSERTDEWIASHRFDLDTALNLARHHAARIHVNGHTVSDALAIEKKRAERDA</sequence>
<dbReference type="RefSeq" id="WP_346186346.1">
    <property type="nucleotide sequence ID" value="NZ_BAABCE010000027.1"/>
</dbReference>
<organism evidence="1 2">
    <name type="scientific">Streptomyces osmaniensis</name>
    <dbReference type="NCBI Taxonomy" id="593134"/>
    <lineage>
        <taxon>Bacteria</taxon>
        <taxon>Bacillati</taxon>
        <taxon>Actinomycetota</taxon>
        <taxon>Actinomycetes</taxon>
        <taxon>Kitasatosporales</taxon>
        <taxon>Streptomycetaceae</taxon>
        <taxon>Streptomyces</taxon>
    </lineage>
</organism>
<reference evidence="2" key="1">
    <citation type="journal article" date="2019" name="Int. J. Syst. Evol. Microbiol.">
        <title>The Global Catalogue of Microorganisms (GCM) 10K type strain sequencing project: providing services to taxonomists for standard genome sequencing and annotation.</title>
        <authorList>
            <consortium name="The Broad Institute Genomics Platform"/>
            <consortium name="The Broad Institute Genome Sequencing Center for Infectious Disease"/>
            <person name="Wu L."/>
            <person name="Ma J."/>
        </authorList>
    </citation>
    <scope>NUCLEOTIDE SEQUENCE [LARGE SCALE GENOMIC DNA]</scope>
    <source>
        <strain evidence="2">JCM 17656</strain>
    </source>
</reference>
<comment type="caution">
    <text evidence="1">The sequence shown here is derived from an EMBL/GenBank/DDBJ whole genome shotgun (WGS) entry which is preliminary data.</text>
</comment>
<accession>A0ABP6YVV8</accession>
<gene>
    <name evidence="1" type="ORF">GCM10022295_85880</name>
</gene>
<proteinExistence type="predicted"/>